<dbReference type="GeneID" id="78082993"/>
<dbReference type="SUPFAM" id="SSF53474">
    <property type="entry name" value="alpha/beta-Hydrolases"/>
    <property type="match status" value="1"/>
</dbReference>
<dbReference type="InterPro" id="IPR029058">
    <property type="entry name" value="AB_hydrolase_fold"/>
</dbReference>
<dbReference type="AlphaFoldDB" id="F8X1W8"/>
<dbReference type="Proteomes" id="UP000006420">
    <property type="component" value="Unassembled WGS sequence"/>
</dbReference>
<sequence>MKKHTIVFNNNIKIPAILWGDSSNRIIIAVHGDLSNKEDNVIALLAKSAILKGYCVLSFDLPEHGERKNDNYECNPINCISDLQTIYSYAKSLSAEISLFACSMGAYFSLLAFHECVIQKTLFLSPVVSMEHIIQNMMSGFQISEQRLKEEQKIPLPTHN</sequence>
<evidence type="ECO:0008006" key="3">
    <source>
        <dbReference type="Google" id="ProtNLM"/>
    </source>
</evidence>
<dbReference type="Gene3D" id="3.40.50.1820">
    <property type="entry name" value="alpha/beta hydrolase"/>
    <property type="match status" value="1"/>
</dbReference>
<organism evidence="1 2">
    <name type="scientific">Dysgonomonas mossii DSM 22836</name>
    <dbReference type="NCBI Taxonomy" id="742767"/>
    <lineage>
        <taxon>Bacteria</taxon>
        <taxon>Pseudomonadati</taxon>
        <taxon>Bacteroidota</taxon>
        <taxon>Bacteroidia</taxon>
        <taxon>Bacteroidales</taxon>
        <taxon>Dysgonomonadaceae</taxon>
        <taxon>Dysgonomonas</taxon>
    </lineage>
</organism>
<comment type="caution">
    <text evidence="1">The sequence shown here is derived from an EMBL/GenBank/DDBJ whole genome shotgun (WGS) entry which is preliminary data.</text>
</comment>
<accession>F8X1W8</accession>
<reference evidence="1 2" key="1">
    <citation type="submission" date="2011-04" db="EMBL/GenBank/DDBJ databases">
        <title>The Genome Sequence of Dysgonomonas mossii DSM 22836.</title>
        <authorList>
            <consortium name="The Broad Institute Genome Sequencing Platform"/>
            <person name="Earl A."/>
            <person name="Ward D."/>
            <person name="Feldgarden M."/>
            <person name="Gevers D."/>
            <person name="Pudlo N."/>
            <person name="Martens E."/>
            <person name="Allen-Vercoe E."/>
            <person name="Young S.K."/>
            <person name="Zeng Q."/>
            <person name="Gargeya S."/>
            <person name="Fitzgerald M."/>
            <person name="Haas B."/>
            <person name="Abouelleil A."/>
            <person name="Alvarado L."/>
            <person name="Arachchi H.M."/>
            <person name="Berlin A."/>
            <person name="Brown A."/>
            <person name="Chapman S.B."/>
            <person name="Chen Z."/>
            <person name="Dunbar C."/>
            <person name="Freedman E."/>
            <person name="Gearin G."/>
            <person name="Gellesch M."/>
            <person name="Goldberg J."/>
            <person name="Griggs A."/>
            <person name="Gujja S."/>
            <person name="Heiman D."/>
            <person name="Howarth C."/>
            <person name="Larson L."/>
            <person name="Lui A."/>
            <person name="MacDonald P.J.P."/>
            <person name="Mehta T."/>
            <person name="Montmayeur A."/>
            <person name="Murphy C."/>
            <person name="Neiman D."/>
            <person name="Pearson M."/>
            <person name="Priest M."/>
            <person name="Roberts A."/>
            <person name="Saif S."/>
            <person name="Shea T."/>
            <person name="Shenoy N."/>
            <person name="Sisk P."/>
            <person name="Stolte C."/>
            <person name="Sykes S."/>
            <person name="Yandava C."/>
            <person name="Wortman J."/>
            <person name="Nusbaum C."/>
            <person name="Birren B."/>
        </authorList>
    </citation>
    <scope>NUCLEOTIDE SEQUENCE [LARGE SCALE GENOMIC DNA]</scope>
    <source>
        <strain evidence="1 2">DSM 22836</strain>
    </source>
</reference>
<dbReference type="HOGENOM" id="CLU_105772_0_0_10"/>
<dbReference type="EMBL" id="ADLW01000010">
    <property type="protein sequence ID" value="EGK06102.1"/>
    <property type="molecule type" value="Genomic_DNA"/>
</dbReference>
<keyword evidence="2" id="KW-1185">Reference proteome</keyword>
<evidence type="ECO:0000313" key="1">
    <source>
        <dbReference type="EMBL" id="EGK06102.1"/>
    </source>
</evidence>
<dbReference type="eggNOG" id="COG1073">
    <property type="taxonomic scope" value="Bacteria"/>
</dbReference>
<evidence type="ECO:0000313" key="2">
    <source>
        <dbReference type="Proteomes" id="UP000006420"/>
    </source>
</evidence>
<dbReference type="RefSeq" id="WP_006843736.1">
    <property type="nucleotide sequence ID" value="NZ_GL892007.1"/>
</dbReference>
<name>F8X1W8_9BACT</name>
<gene>
    <name evidence="1" type="ORF">HMPREF9456_02366</name>
</gene>
<proteinExistence type="predicted"/>
<dbReference type="STRING" id="742767.HMPREF9456_02366"/>
<protein>
    <recommendedName>
        <fullName evidence="3">Serine aminopeptidase S33 domain-containing protein</fullName>
    </recommendedName>
</protein>